<proteinExistence type="predicted"/>
<dbReference type="InterPro" id="IPR000253">
    <property type="entry name" value="FHA_dom"/>
</dbReference>
<feature type="domain" description="FHA" evidence="2">
    <location>
        <begin position="295"/>
        <end position="344"/>
    </location>
</feature>
<comment type="caution">
    <text evidence="3">The sequence shown here is derived from an EMBL/GenBank/DDBJ whole genome shotgun (WGS) entry which is preliminary data.</text>
</comment>
<dbReference type="InterPro" id="IPR008984">
    <property type="entry name" value="SMAD_FHA_dom_sf"/>
</dbReference>
<accession>A0A4R6YV40</accession>
<evidence type="ECO:0000259" key="2">
    <source>
        <dbReference type="PROSITE" id="PS50006"/>
    </source>
</evidence>
<dbReference type="RefSeq" id="WP_133819311.1">
    <property type="nucleotide sequence ID" value="NZ_SNZH01000008.1"/>
</dbReference>
<dbReference type="PROSITE" id="PS50006">
    <property type="entry name" value="FHA_DOMAIN"/>
    <property type="match status" value="1"/>
</dbReference>
<evidence type="ECO:0000313" key="4">
    <source>
        <dbReference type="Proteomes" id="UP000295293"/>
    </source>
</evidence>
<dbReference type="AlphaFoldDB" id="A0A4R6YV40"/>
<organism evidence="3 4">
    <name type="scientific">Tahibacter aquaticus</name>
    <dbReference type="NCBI Taxonomy" id="520092"/>
    <lineage>
        <taxon>Bacteria</taxon>
        <taxon>Pseudomonadati</taxon>
        <taxon>Pseudomonadota</taxon>
        <taxon>Gammaproteobacteria</taxon>
        <taxon>Lysobacterales</taxon>
        <taxon>Rhodanobacteraceae</taxon>
        <taxon>Tahibacter</taxon>
    </lineage>
</organism>
<dbReference type="SUPFAM" id="SSF49879">
    <property type="entry name" value="SMAD/FHA domain"/>
    <property type="match status" value="1"/>
</dbReference>
<dbReference type="Gene3D" id="2.60.200.20">
    <property type="match status" value="1"/>
</dbReference>
<feature type="coiled-coil region" evidence="1">
    <location>
        <begin position="113"/>
        <end position="143"/>
    </location>
</feature>
<dbReference type="Pfam" id="PF00498">
    <property type="entry name" value="FHA"/>
    <property type="match status" value="1"/>
</dbReference>
<sequence length="367" mass="38919">MSNERIAALEAIDVTAVDALKKLKAEQDVLAERLAQLEGRRSGVAEPVYLRVRRDYETRSSELEQQSAPLRQAARTQFSLLASLLDRYTGDHEAITLDRQEIELRHQLGEFDKDEFDKRIAALEAELDARSEALQRAKDLKTRFLDAFHSEAELQAVATPAAVAAPVAAPPAEPPAAAATPVPASAPTVPGGFRTLETDLASDQTQVFSTMPPMPPPPAAAATVAAATVTPPAGKPPRAPSETQIMSVLDIPLPARNNGAPAAASGATVVVRAARLVPQNPEAGKNSIVLSLNSVSIGADGSNEVRVGGPGVDGKHAQLSVSMAGYTVVDLGSPHGTRVNAEKIRERLLRDQDVIQIGAARWVFREG</sequence>
<keyword evidence="1" id="KW-0175">Coiled coil</keyword>
<evidence type="ECO:0000313" key="3">
    <source>
        <dbReference type="EMBL" id="TDR42490.1"/>
    </source>
</evidence>
<name>A0A4R6YV40_9GAMM</name>
<gene>
    <name evidence="3" type="ORF">DFR29_10873</name>
</gene>
<dbReference type="OrthoDB" id="5242544at2"/>
<protein>
    <submittedName>
        <fullName evidence="3">FHA domain-containing protein</fullName>
    </submittedName>
</protein>
<evidence type="ECO:0000256" key="1">
    <source>
        <dbReference type="SAM" id="Coils"/>
    </source>
</evidence>
<dbReference type="EMBL" id="SNZH01000008">
    <property type="protein sequence ID" value="TDR42490.1"/>
    <property type="molecule type" value="Genomic_DNA"/>
</dbReference>
<keyword evidence="4" id="KW-1185">Reference proteome</keyword>
<dbReference type="Proteomes" id="UP000295293">
    <property type="component" value="Unassembled WGS sequence"/>
</dbReference>
<reference evidence="3 4" key="1">
    <citation type="submission" date="2019-03" db="EMBL/GenBank/DDBJ databases">
        <title>Genomic Encyclopedia of Type Strains, Phase IV (KMG-IV): sequencing the most valuable type-strain genomes for metagenomic binning, comparative biology and taxonomic classification.</title>
        <authorList>
            <person name="Goeker M."/>
        </authorList>
    </citation>
    <scope>NUCLEOTIDE SEQUENCE [LARGE SCALE GENOMIC DNA]</scope>
    <source>
        <strain evidence="3 4">DSM 21667</strain>
    </source>
</reference>
<dbReference type="CDD" id="cd00060">
    <property type="entry name" value="FHA"/>
    <property type="match status" value="1"/>
</dbReference>